<reference evidence="2 3" key="1">
    <citation type="submission" date="2021-06" db="EMBL/GenBank/DDBJ databases">
        <title>Caerostris darwini draft genome.</title>
        <authorList>
            <person name="Kono N."/>
            <person name="Arakawa K."/>
        </authorList>
    </citation>
    <scope>NUCLEOTIDE SEQUENCE [LARGE SCALE GENOMIC DNA]</scope>
</reference>
<proteinExistence type="predicted"/>
<comment type="caution">
    <text evidence="2">The sequence shown here is derived from an EMBL/GenBank/DDBJ whole genome shotgun (WGS) entry which is preliminary data.</text>
</comment>
<feature type="compositionally biased region" description="Basic and acidic residues" evidence="1">
    <location>
        <begin position="74"/>
        <end position="83"/>
    </location>
</feature>
<evidence type="ECO:0000256" key="1">
    <source>
        <dbReference type="SAM" id="MobiDB-lite"/>
    </source>
</evidence>
<keyword evidence="3" id="KW-1185">Reference proteome</keyword>
<feature type="region of interest" description="Disordered" evidence="1">
    <location>
        <begin position="62"/>
        <end position="83"/>
    </location>
</feature>
<dbReference type="Proteomes" id="UP001054837">
    <property type="component" value="Unassembled WGS sequence"/>
</dbReference>
<accession>A0AAV4U645</accession>
<dbReference type="AlphaFoldDB" id="A0AAV4U645"/>
<feature type="region of interest" description="Disordered" evidence="1">
    <location>
        <begin position="1"/>
        <end position="37"/>
    </location>
</feature>
<dbReference type="EMBL" id="BPLQ01010742">
    <property type="protein sequence ID" value="GIY53222.1"/>
    <property type="molecule type" value="Genomic_DNA"/>
</dbReference>
<sequence>MRCANVSNQSGISSQVLSPPILPRPNQRKSLSEGVGVASTEEDPPLFLFLFGLFRQTFAFKSSPPECSGSDPSSVHEARCQPP</sequence>
<name>A0AAV4U645_9ARAC</name>
<feature type="compositionally biased region" description="Polar residues" evidence="1">
    <location>
        <begin position="1"/>
        <end position="17"/>
    </location>
</feature>
<protein>
    <submittedName>
        <fullName evidence="2">Uncharacterized protein</fullName>
    </submittedName>
</protein>
<organism evidence="2 3">
    <name type="scientific">Caerostris darwini</name>
    <dbReference type="NCBI Taxonomy" id="1538125"/>
    <lineage>
        <taxon>Eukaryota</taxon>
        <taxon>Metazoa</taxon>
        <taxon>Ecdysozoa</taxon>
        <taxon>Arthropoda</taxon>
        <taxon>Chelicerata</taxon>
        <taxon>Arachnida</taxon>
        <taxon>Araneae</taxon>
        <taxon>Araneomorphae</taxon>
        <taxon>Entelegynae</taxon>
        <taxon>Araneoidea</taxon>
        <taxon>Araneidae</taxon>
        <taxon>Caerostris</taxon>
    </lineage>
</organism>
<evidence type="ECO:0000313" key="2">
    <source>
        <dbReference type="EMBL" id="GIY53222.1"/>
    </source>
</evidence>
<gene>
    <name evidence="2" type="ORF">CDAR_51471</name>
</gene>
<evidence type="ECO:0000313" key="3">
    <source>
        <dbReference type="Proteomes" id="UP001054837"/>
    </source>
</evidence>